<keyword evidence="1" id="KW-0732">Signal</keyword>
<dbReference type="Proteomes" id="UP000268094">
    <property type="component" value="Unassembled WGS sequence"/>
</dbReference>
<feature type="chain" id="PRO_5017391253" evidence="1">
    <location>
        <begin position="21"/>
        <end position="151"/>
    </location>
</feature>
<protein>
    <submittedName>
        <fullName evidence="2">Uncharacterized protein</fullName>
    </submittedName>
</protein>
<dbReference type="OrthoDB" id="1739319at2"/>
<comment type="caution">
    <text evidence="2">The sequence shown here is derived from an EMBL/GenBank/DDBJ whole genome shotgun (WGS) entry which is preliminary data.</text>
</comment>
<proteinExistence type="predicted"/>
<evidence type="ECO:0000313" key="2">
    <source>
        <dbReference type="EMBL" id="RKG79171.1"/>
    </source>
</evidence>
<dbReference type="RefSeq" id="WP_120543872.1">
    <property type="nucleotide sequence ID" value="NZ_RAVZ01000250.1"/>
</dbReference>
<dbReference type="EMBL" id="RAVZ01000250">
    <property type="protein sequence ID" value="RKG79171.1"/>
    <property type="molecule type" value="Genomic_DNA"/>
</dbReference>
<feature type="signal peptide" evidence="1">
    <location>
        <begin position="1"/>
        <end position="20"/>
    </location>
</feature>
<gene>
    <name evidence="2" type="ORF">D7V88_29035</name>
</gene>
<accession>A0A3A8ILM3</accession>
<sequence>MKAVRFAVAAALLLSLPALAAAGVHSIWSDSGMYIADNSGSTLYPVTEGGVVISWSDSTGAMFANLHGRAVILGSPTPTFRDYDVELISGSASFPTENVMMGQWNIRRNGALLCGNCRGTLVGLDSGSSIQFFDSTNKFRFFASVGARKDY</sequence>
<reference evidence="3" key="1">
    <citation type="submission" date="2018-09" db="EMBL/GenBank/DDBJ databases">
        <authorList>
            <person name="Livingstone P.G."/>
            <person name="Whitworth D.E."/>
        </authorList>
    </citation>
    <scope>NUCLEOTIDE SEQUENCE [LARGE SCALE GENOMIC DNA]</scope>
    <source>
        <strain evidence="3">CA054A</strain>
    </source>
</reference>
<evidence type="ECO:0000256" key="1">
    <source>
        <dbReference type="SAM" id="SignalP"/>
    </source>
</evidence>
<organism evidence="2 3">
    <name type="scientific">Corallococcus terminator</name>
    <dbReference type="NCBI Taxonomy" id="2316733"/>
    <lineage>
        <taxon>Bacteria</taxon>
        <taxon>Pseudomonadati</taxon>
        <taxon>Myxococcota</taxon>
        <taxon>Myxococcia</taxon>
        <taxon>Myxococcales</taxon>
        <taxon>Cystobacterineae</taxon>
        <taxon>Myxococcaceae</taxon>
        <taxon>Corallococcus</taxon>
    </lineage>
</organism>
<keyword evidence="3" id="KW-1185">Reference proteome</keyword>
<evidence type="ECO:0000313" key="3">
    <source>
        <dbReference type="Proteomes" id="UP000268094"/>
    </source>
</evidence>
<name>A0A3A8ILM3_9BACT</name>
<dbReference type="AlphaFoldDB" id="A0A3A8ILM3"/>